<keyword evidence="3" id="KW-0648">Protein biosynthesis</keyword>
<comment type="caution">
    <text evidence="8">The sequence shown here is derived from an EMBL/GenBank/DDBJ whole genome shotgun (WGS) entry which is preliminary data.</text>
</comment>
<dbReference type="SUPFAM" id="SSF100966">
    <property type="entry name" value="Translation initiation factor 2 beta, aIF2beta, N-terminal domain"/>
    <property type="match status" value="1"/>
</dbReference>
<dbReference type="GO" id="GO:0005850">
    <property type="term" value="C:eukaryotic translation initiation factor 2 complex"/>
    <property type="evidence" value="ECO:0007669"/>
    <property type="project" value="TreeGrafter"/>
</dbReference>
<feature type="region of interest" description="Disordered" evidence="6">
    <location>
        <begin position="20"/>
        <end position="47"/>
    </location>
</feature>
<dbReference type="EMBL" id="CAJOBC010076836">
    <property type="protein sequence ID" value="CAF4261324.1"/>
    <property type="molecule type" value="Genomic_DNA"/>
</dbReference>
<organism evidence="8 10">
    <name type="scientific">Didymodactylos carnosus</name>
    <dbReference type="NCBI Taxonomy" id="1234261"/>
    <lineage>
        <taxon>Eukaryota</taxon>
        <taxon>Metazoa</taxon>
        <taxon>Spiralia</taxon>
        <taxon>Gnathifera</taxon>
        <taxon>Rotifera</taxon>
        <taxon>Eurotatoria</taxon>
        <taxon>Bdelloidea</taxon>
        <taxon>Philodinida</taxon>
        <taxon>Philodinidae</taxon>
        <taxon>Didymodactylos</taxon>
    </lineage>
</organism>
<evidence type="ECO:0000256" key="3">
    <source>
        <dbReference type="ARBA" id="ARBA00022917"/>
    </source>
</evidence>
<feature type="compositionally biased region" description="Low complexity" evidence="6">
    <location>
        <begin position="37"/>
        <end position="47"/>
    </location>
</feature>
<dbReference type="SMART" id="SM00653">
    <property type="entry name" value="eIF2B_5"/>
    <property type="match status" value="1"/>
</dbReference>
<dbReference type="InterPro" id="IPR002735">
    <property type="entry name" value="Transl_init_fac_IF2/IF5_dom"/>
</dbReference>
<dbReference type="GO" id="GO:0031369">
    <property type="term" value="F:translation initiation factor binding"/>
    <property type="evidence" value="ECO:0007669"/>
    <property type="project" value="TreeGrafter"/>
</dbReference>
<dbReference type="Pfam" id="PF01873">
    <property type="entry name" value="eIF-5_eIF-2B"/>
    <property type="match status" value="1"/>
</dbReference>
<evidence type="ECO:0000256" key="4">
    <source>
        <dbReference type="ARBA" id="ARBA00040874"/>
    </source>
</evidence>
<dbReference type="InterPro" id="IPR045196">
    <property type="entry name" value="IF2/IF5"/>
</dbReference>
<dbReference type="Gene3D" id="3.30.30.170">
    <property type="match status" value="1"/>
</dbReference>
<dbReference type="GO" id="GO:0001731">
    <property type="term" value="P:formation of translation preinitiation complex"/>
    <property type="evidence" value="ECO:0007669"/>
    <property type="project" value="TreeGrafter"/>
</dbReference>
<gene>
    <name evidence="8" type="ORF">GPM918_LOCUS31960</name>
    <name evidence="9" type="ORF">SRO942_LOCUS32612</name>
</gene>
<evidence type="ECO:0000256" key="2">
    <source>
        <dbReference type="ARBA" id="ARBA00022540"/>
    </source>
</evidence>
<feature type="domain" description="Translation initiation factor IF2/IF5" evidence="7">
    <location>
        <begin position="181"/>
        <end position="292"/>
    </location>
</feature>
<evidence type="ECO:0000313" key="10">
    <source>
        <dbReference type="Proteomes" id="UP000663829"/>
    </source>
</evidence>
<dbReference type="OrthoDB" id="10255414at2759"/>
<dbReference type="InterPro" id="IPR016190">
    <property type="entry name" value="Transl_init_fac_IF2/IF5_Zn-bd"/>
</dbReference>
<dbReference type="GO" id="GO:0003729">
    <property type="term" value="F:mRNA binding"/>
    <property type="evidence" value="ECO:0007669"/>
    <property type="project" value="TreeGrafter"/>
</dbReference>
<dbReference type="GO" id="GO:0003743">
    <property type="term" value="F:translation initiation factor activity"/>
    <property type="evidence" value="ECO:0007669"/>
    <property type="project" value="UniProtKB-KW"/>
</dbReference>
<dbReference type="AlphaFoldDB" id="A0A815J4Q7"/>
<dbReference type="Proteomes" id="UP000663829">
    <property type="component" value="Unassembled WGS sequence"/>
</dbReference>
<keyword evidence="2" id="KW-0396">Initiation factor</keyword>
<dbReference type="Proteomes" id="UP000681722">
    <property type="component" value="Unassembled WGS sequence"/>
</dbReference>
<accession>A0A815J4Q7</accession>
<sequence length="303" mass="35181">MCTSVDYFTHSYLTTTGQSLSDEQSCYSGHTSRRSSRTNSQSSSISTSTLPLSQSLLSLVEQNNNNTFIKRIKNLFSTKSKVNKLIHLEDEKISDCDSNISQSTTNNTDVVPSNDHNNISVTTNDDVNDTIMLKKKRRSDNNSLTILNNEQENDFYDYESLLKRALNQLEIDRPEFLLRQRQRIVLPCAQLLIGQSRTIVSNWTSYQKLCKLINRDIKYFQQYLEELYECQTSLNKNQQLILNTRTNTQQMNKALNKFLNEYVMCKTCRSVNTNLLKKNRLWMVECQLCGSQTTVKKLQWKKM</sequence>
<keyword evidence="10" id="KW-1185">Reference proteome</keyword>
<feature type="compositionally biased region" description="Polar residues" evidence="6">
    <location>
        <begin position="20"/>
        <end position="30"/>
    </location>
</feature>
<dbReference type="PANTHER" id="PTHR23001">
    <property type="entry name" value="EUKARYOTIC TRANSLATION INITIATION FACTOR"/>
    <property type="match status" value="1"/>
</dbReference>
<evidence type="ECO:0000313" key="8">
    <source>
        <dbReference type="EMBL" id="CAF1373246.1"/>
    </source>
</evidence>
<evidence type="ECO:0000313" key="9">
    <source>
        <dbReference type="EMBL" id="CAF4261324.1"/>
    </source>
</evidence>
<dbReference type="PANTHER" id="PTHR23001:SF3">
    <property type="entry name" value="EUKARYOTIC TRANSLATION INITIATION FACTOR 2 SUBUNIT 2"/>
    <property type="match status" value="1"/>
</dbReference>
<evidence type="ECO:0000256" key="6">
    <source>
        <dbReference type="SAM" id="MobiDB-lite"/>
    </source>
</evidence>
<dbReference type="EMBL" id="CAJNOQ010016028">
    <property type="protein sequence ID" value="CAF1373246.1"/>
    <property type="molecule type" value="Genomic_DNA"/>
</dbReference>
<dbReference type="SUPFAM" id="SSF75689">
    <property type="entry name" value="Zinc-binding domain of translation initiation factor 2 beta"/>
    <property type="match status" value="1"/>
</dbReference>
<evidence type="ECO:0000256" key="5">
    <source>
        <dbReference type="ARBA" id="ARBA00042452"/>
    </source>
</evidence>
<evidence type="ECO:0000256" key="1">
    <source>
        <dbReference type="ARBA" id="ARBA00010397"/>
    </source>
</evidence>
<name>A0A815J4Q7_9BILA</name>
<proteinExistence type="inferred from homology"/>
<comment type="similarity">
    <text evidence="1">Belongs to the eIF-2-beta/eIF-5 family.</text>
</comment>
<dbReference type="InterPro" id="IPR016189">
    <property type="entry name" value="Transl_init_fac_IF2/IF5_N"/>
</dbReference>
<protein>
    <recommendedName>
        <fullName evidence="4">Eukaryotic translation initiation factor 2 subunit 2</fullName>
    </recommendedName>
    <alternativeName>
        <fullName evidence="5">Eukaryotic translation initiation factor 2 subunit beta</fullName>
    </alternativeName>
</protein>
<evidence type="ECO:0000259" key="7">
    <source>
        <dbReference type="SMART" id="SM00653"/>
    </source>
</evidence>
<reference evidence="8" key="1">
    <citation type="submission" date="2021-02" db="EMBL/GenBank/DDBJ databases">
        <authorList>
            <person name="Nowell W R."/>
        </authorList>
    </citation>
    <scope>NUCLEOTIDE SEQUENCE</scope>
</reference>